<feature type="region of interest" description="Disordered" evidence="10">
    <location>
        <begin position="233"/>
        <end position="269"/>
    </location>
</feature>
<dbReference type="PANTHER" id="PTHR11477">
    <property type="entry name" value="TRANSCRIPTION FACTOR S-II ZINC FINGER DOMAIN-CONTAINING PROTEIN"/>
    <property type="match status" value="1"/>
</dbReference>
<dbReference type="PROSITE" id="PS51321">
    <property type="entry name" value="TFIIS_CENTRAL"/>
    <property type="match status" value="1"/>
</dbReference>
<feature type="compositionally biased region" description="Basic and acidic residues" evidence="10">
    <location>
        <begin position="611"/>
        <end position="622"/>
    </location>
</feature>
<dbReference type="STRING" id="9838.ENSCDRP00005029638"/>
<evidence type="ECO:0000256" key="6">
    <source>
        <dbReference type="ARBA" id="ARBA00023158"/>
    </source>
</evidence>
<dbReference type="PANTHER" id="PTHR11477:SF18">
    <property type="entry name" value="SPOC DOMAIN-CONTAINING PROTEIN 1"/>
    <property type="match status" value="1"/>
</dbReference>
<name>A0A5N4DBS6_CAMDR</name>
<dbReference type="Gene3D" id="1.10.472.30">
    <property type="entry name" value="Transcription elongation factor S-II, central domain"/>
    <property type="match status" value="1"/>
</dbReference>
<proteinExistence type="predicted"/>
<feature type="region of interest" description="Disordered" evidence="10">
    <location>
        <begin position="318"/>
        <end position="373"/>
    </location>
</feature>
<dbReference type="GO" id="GO:0005694">
    <property type="term" value="C:chromosome"/>
    <property type="evidence" value="ECO:0007669"/>
    <property type="project" value="UniProtKB-SubCell"/>
</dbReference>
<keyword evidence="5" id="KW-0744">Spermatogenesis</keyword>
<feature type="non-terminal residue" evidence="12">
    <location>
        <position position="804"/>
    </location>
</feature>
<accession>A0A5N4DBS6</accession>
<dbReference type="Pfam" id="PF07500">
    <property type="entry name" value="TFIIS_M"/>
    <property type="match status" value="1"/>
</dbReference>
<evidence type="ECO:0000313" key="12">
    <source>
        <dbReference type="EMBL" id="KAB1268571.1"/>
    </source>
</evidence>
<comment type="caution">
    <text evidence="12">The sequence shown here is derived from an EMBL/GenBank/DDBJ whole genome shotgun (WGS) entry which is preliminary data.</text>
</comment>
<dbReference type="GO" id="GO:0006351">
    <property type="term" value="P:DNA-templated transcription"/>
    <property type="evidence" value="ECO:0007669"/>
    <property type="project" value="InterPro"/>
</dbReference>
<dbReference type="InterPro" id="IPR003618">
    <property type="entry name" value="TFIIS_cen_dom"/>
</dbReference>
<dbReference type="GO" id="GO:0031047">
    <property type="term" value="P:regulatory ncRNA-mediated gene silencing"/>
    <property type="evidence" value="ECO:0007669"/>
    <property type="project" value="UniProtKB-KW"/>
</dbReference>
<dbReference type="Pfam" id="PF07744">
    <property type="entry name" value="SPOC"/>
    <property type="match status" value="1"/>
</dbReference>
<feature type="compositionally biased region" description="Basic and acidic residues" evidence="10">
    <location>
        <begin position="350"/>
        <end position="360"/>
    </location>
</feature>
<feature type="domain" description="TFIIS central" evidence="11">
    <location>
        <begin position="381"/>
        <end position="501"/>
    </location>
</feature>
<dbReference type="FunFam" id="1.10.472.30:FF:000004">
    <property type="entry name" value="SPOC domain containing 1"/>
    <property type="match status" value="1"/>
</dbReference>
<dbReference type="InterPro" id="IPR036575">
    <property type="entry name" value="TFIIS_cen_dom_sf"/>
</dbReference>
<dbReference type="AlphaFoldDB" id="A0A5N4DBS6"/>
<dbReference type="SMART" id="SM00510">
    <property type="entry name" value="TFS2M"/>
    <property type="match status" value="1"/>
</dbReference>
<gene>
    <name evidence="12" type="ORF">Cadr_000013546</name>
</gene>
<evidence type="ECO:0000259" key="11">
    <source>
        <dbReference type="PROSITE" id="PS51321"/>
    </source>
</evidence>
<reference evidence="12 13" key="1">
    <citation type="journal article" date="2019" name="Mol. Ecol. Resour.">
        <title>Improving Illumina assemblies with Hi-C and long reads: an example with the North African dromedary.</title>
        <authorList>
            <person name="Elbers J.P."/>
            <person name="Rogers M.F."/>
            <person name="Perelman P.L."/>
            <person name="Proskuryakova A.A."/>
            <person name="Serdyukova N.A."/>
            <person name="Johnson W.E."/>
            <person name="Horin P."/>
            <person name="Corander J."/>
            <person name="Murphy D."/>
            <person name="Burger P.A."/>
        </authorList>
    </citation>
    <scope>NUCLEOTIDE SEQUENCE [LARGE SCALE GENOMIC DNA]</scope>
    <source>
        <strain evidence="12">Drom800</strain>
        <tissue evidence="12">Blood</tissue>
    </source>
</reference>
<feature type="region of interest" description="Disordered" evidence="10">
    <location>
        <begin position="599"/>
        <end position="634"/>
    </location>
</feature>
<feature type="region of interest" description="Disordered" evidence="10">
    <location>
        <begin position="159"/>
        <end position="216"/>
    </location>
</feature>
<dbReference type="InterPro" id="IPR012921">
    <property type="entry name" value="SPOC_C"/>
</dbReference>
<keyword evidence="6" id="KW-0943">RNA-mediated gene silencing</keyword>
<comment type="subcellular location">
    <subcellularLocation>
        <location evidence="2">Chromosome</location>
    </subcellularLocation>
    <subcellularLocation>
        <location evidence="1">Nucleus</location>
    </subcellularLocation>
</comment>
<organism evidence="12 13">
    <name type="scientific">Camelus dromedarius</name>
    <name type="common">Dromedary</name>
    <name type="synonym">Arabian camel</name>
    <dbReference type="NCBI Taxonomy" id="9838"/>
    <lineage>
        <taxon>Eukaryota</taxon>
        <taxon>Metazoa</taxon>
        <taxon>Chordata</taxon>
        <taxon>Craniata</taxon>
        <taxon>Vertebrata</taxon>
        <taxon>Euteleostomi</taxon>
        <taxon>Mammalia</taxon>
        <taxon>Eutheria</taxon>
        <taxon>Laurasiatheria</taxon>
        <taxon>Artiodactyla</taxon>
        <taxon>Tylopoda</taxon>
        <taxon>Camelidae</taxon>
        <taxon>Camelus</taxon>
    </lineage>
</organism>
<evidence type="ECO:0000256" key="9">
    <source>
        <dbReference type="ARBA" id="ARBA00071086"/>
    </source>
</evidence>
<feature type="compositionally biased region" description="Basic and acidic residues" evidence="10">
    <location>
        <begin position="793"/>
        <end position="804"/>
    </location>
</feature>
<evidence type="ECO:0000313" key="13">
    <source>
        <dbReference type="Proteomes" id="UP000299084"/>
    </source>
</evidence>
<evidence type="ECO:0000256" key="3">
    <source>
        <dbReference type="ARBA" id="ARBA00022454"/>
    </source>
</evidence>
<evidence type="ECO:0000256" key="10">
    <source>
        <dbReference type="SAM" id="MobiDB-lite"/>
    </source>
</evidence>
<dbReference type="SUPFAM" id="SSF46942">
    <property type="entry name" value="Elongation factor TFIIS domain 2"/>
    <property type="match status" value="1"/>
</dbReference>
<keyword evidence="13" id="KW-1185">Reference proteome</keyword>
<keyword evidence="4" id="KW-0221">Differentiation</keyword>
<dbReference type="Proteomes" id="UP000299084">
    <property type="component" value="Unassembled WGS sequence"/>
</dbReference>
<dbReference type="GO" id="GO:0007283">
    <property type="term" value="P:spermatogenesis"/>
    <property type="evidence" value="ECO:0007669"/>
    <property type="project" value="UniProtKB-KW"/>
</dbReference>
<evidence type="ECO:0000256" key="4">
    <source>
        <dbReference type="ARBA" id="ARBA00022782"/>
    </source>
</evidence>
<dbReference type="GO" id="GO:0005634">
    <property type="term" value="C:nucleus"/>
    <property type="evidence" value="ECO:0007669"/>
    <property type="project" value="UniProtKB-SubCell"/>
</dbReference>
<comment type="function">
    <text evidence="8">Protein adapter that acts as an essential executor of PIWIL4-piRNA pathway directed transposon DNA methylation and silencing in the male embryonic germ cells. Recruited to young transposons, which are specifically marked with histone H3 trimethylated at both 'Lys-4' and 'Lys-9' (H3K4me3K9me3), via its association with SPIN1 chromatin reader, and associates with the de novo DNA methylation machinery and repressive chromatin remodeling complexes. Following this, PIWIL4 engages with nascent transposable element transcript to direct piRNA-directed DNA methylation. Not required for piRNA biosynthesis.</text>
</comment>
<dbReference type="EMBL" id="JWIN03000013">
    <property type="protein sequence ID" value="KAB1268571.1"/>
    <property type="molecule type" value="Genomic_DNA"/>
</dbReference>
<evidence type="ECO:0000256" key="7">
    <source>
        <dbReference type="ARBA" id="ARBA00023242"/>
    </source>
</evidence>
<evidence type="ECO:0000256" key="8">
    <source>
        <dbReference type="ARBA" id="ARBA00059288"/>
    </source>
</evidence>
<sequence>MSQEAAAEGSSTEDPVFSPLHSCGLFREDVEETNSMSGLVLNLPGESSGVPVWAGSRKKVFREEAHGGASSQAVGACGTSLEAQDHLVVPGLQAVRQSQDWVLGPRLHNLMPTVPAQGRAQAPKRLQISLHDILAGGWPRNLCSISVGAGKKSRKCEAHSEGGERAGGILWLDQSPGGDKPQSVGGPPQGADMESVGGPCNPLSSKDTGSGPGDPGEVWVGCASGTKKFEYLPTAGAGAQPGSPCDPVGSPLPSEGESLRPPARDPPLSPALCLGVSGKASTECQEAKHIVGAGDDHGPATSHNQEELEDGVPFQEADAECPGEAAPKDKASVPYPYSTPPPQPQCGLVEAKEEERGKQDEGEDSAQLQPQQEKLPLDIEVRGTVVRAMQEVLWSRLRELPDLVLSEEAVEGIAAGIEAALYDLTQATNSRYKTKYRSLLFNLRDPRNWDLFFKVAHGDVTPHDLVRMNSVQLAPQELARWRDQEEKRGLEIIEQLQKEPCSLPASKLTHKGEVEILRDMDQMLTLEDLVGPMVSTDRSALALPAMAKDTAEQHKDTTEQHHFLDPSCHVCMDWKPSCKMPGSFKATGRMGDNAFQRVPILGPMSSPEMPQTREKPPTEPQDRPQMPAGPTEALPSHLPWEGSLDMFSIKQFRVKAQLVSGHSCQLIQALPPVIRSAVCIPPNAVWDFLASICPARAKDACAVRLCPHGARDTQNFHLLYSYLNNKQRHGLAAVEQVGVVLLPLPAFQPLPTRLRPLGGPGECPMPVPDTASPHLVTQSPISLEMGTSQKGAETGKHDNTNKNS</sequence>
<feature type="region of interest" description="Disordered" evidence="10">
    <location>
        <begin position="759"/>
        <end position="804"/>
    </location>
</feature>
<evidence type="ECO:0000256" key="5">
    <source>
        <dbReference type="ARBA" id="ARBA00022871"/>
    </source>
</evidence>
<keyword evidence="7" id="KW-0539">Nucleus</keyword>
<feature type="compositionally biased region" description="Polar residues" evidence="10">
    <location>
        <begin position="775"/>
        <end position="791"/>
    </location>
</feature>
<keyword evidence="3" id="KW-0158">Chromosome</keyword>
<evidence type="ECO:0000256" key="2">
    <source>
        <dbReference type="ARBA" id="ARBA00004286"/>
    </source>
</evidence>
<evidence type="ECO:0000256" key="1">
    <source>
        <dbReference type="ARBA" id="ARBA00004123"/>
    </source>
</evidence>
<protein>
    <recommendedName>
        <fullName evidence="9">SPOC domain-containing protein 1</fullName>
    </recommendedName>
</protein>
<dbReference type="GO" id="GO:0030154">
    <property type="term" value="P:cell differentiation"/>
    <property type="evidence" value="ECO:0007669"/>
    <property type="project" value="UniProtKB-KW"/>
</dbReference>